<dbReference type="InterPro" id="IPR029062">
    <property type="entry name" value="Class_I_gatase-like"/>
</dbReference>
<dbReference type="SUPFAM" id="SSF102588">
    <property type="entry name" value="LmbE-like"/>
    <property type="match status" value="1"/>
</dbReference>
<feature type="chain" id="PRO_5031257018" evidence="1">
    <location>
        <begin position="25"/>
        <end position="835"/>
    </location>
</feature>
<comment type="caution">
    <text evidence="2">The sequence shown here is derived from an EMBL/GenBank/DDBJ whole genome shotgun (WGS) entry which is preliminary data.</text>
</comment>
<dbReference type="RefSeq" id="WP_185658421.1">
    <property type="nucleotide sequence ID" value="NZ_CAWPOO010000001.1"/>
</dbReference>
<dbReference type="Proteomes" id="UP000526501">
    <property type="component" value="Unassembled WGS sequence"/>
</dbReference>
<dbReference type="Gene3D" id="3.40.50.10320">
    <property type="entry name" value="LmbE-like"/>
    <property type="match status" value="1"/>
</dbReference>
<proteinExistence type="predicted"/>
<organism evidence="2 3">
    <name type="scientific">Pelagicoccus albus</name>
    <dbReference type="NCBI Taxonomy" id="415222"/>
    <lineage>
        <taxon>Bacteria</taxon>
        <taxon>Pseudomonadati</taxon>
        <taxon>Verrucomicrobiota</taxon>
        <taxon>Opitutia</taxon>
        <taxon>Puniceicoccales</taxon>
        <taxon>Pelagicoccaceae</taxon>
        <taxon>Pelagicoccus</taxon>
    </lineage>
</organism>
<evidence type="ECO:0000256" key="1">
    <source>
        <dbReference type="SAM" id="SignalP"/>
    </source>
</evidence>
<dbReference type="SUPFAM" id="SSF52317">
    <property type="entry name" value="Class I glutamine amidotransferase-like"/>
    <property type="match status" value="1"/>
</dbReference>
<dbReference type="AlphaFoldDB" id="A0A7X1B4T2"/>
<feature type="signal peptide" evidence="1">
    <location>
        <begin position="1"/>
        <end position="24"/>
    </location>
</feature>
<dbReference type="EMBL" id="JACHVC010000001">
    <property type="protein sequence ID" value="MBC2604528.1"/>
    <property type="molecule type" value="Genomic_DNA"/>
</dbReference>
<dbReference type="Pfam" id="PF02585">
    <property type="entry name" value="PIG-L"/>
    <property type="match status" value="1"/>
</dbReference>
<keyword evidence="3" id="KW-1185">Reference proteome</keyword>
<name>A0A7X1B4T2_9BACT</name>
<sequence>MATGFLKHSKTLMLGFAAAVSAYASSPVEITDNVSGSELLWKIQKMNTLGRVLYVAAHPDDENTSLVSYLSLGRKYDTAYLSLTRGDGGQNLIGPELRDQLGLIRTQELLAARTIDGGKQFFSRARDFGYSKTPGETFRIWDREAVLADTVWAIRKFRPDVIVTRFNPQPSSTHGHHTASAMLALEAFEAAADPSKFPEQLEWVEPWQAKRIAWNTSSWFFRNNDVVFEPENYLEMEVGGYDPLLGKSYNEVASLSRSMHRSQGFGTLVSRGVRNEYFKFLAGDKWKGDLFDGVDTTWSRVSGAAKVSEMLNELMGGFDVSDPSASVAKMLELRTELTSPELGEWGSQKLRELDSIILGSMGFHARALSSKKYLKGGDKFELAFELINRSALPAKLSSVEIPFASVSEKRDDPLGENSLQGVRFELDAPTTLDGQPYWLREKGTVGMFEVDDQTLIGLPENEPSLVSTISIEVMGTEIPVTLPVVYREVNPAKGEEIDLVTLLPAASVEFTAPVKLFPNFEERDVEVKVSALLDGAEGDLELVLPEGWSSVPKSVPVERLLKGASKSYVFRVSPSSVSQEIDIQARLVTESETFQKSVEQIRYDHIPELTLFGSASSKGVSLEVARLGQKVAYLQGAGDAMPESIREIGFEVTELSPGELGAIDLGVFDAVVLGIRAYNTVDEIDSLLERLFSYAEAGGTVVAQYNTTRGLKGSLLAPFDLQLSRDRVTDENSEVRFLAPEHPVLSKPNHITENDFSGWTQERGLYFPDSWGAEFTPILGMNDIGEPSRDGSLLVAEFGDGYFVYSGISWFRQLPAGVPGAYRLFANILSLGQPE</sequence>
<dbReference type="GO" id="GO:0016811">
    <property type="term" value="F:hydrolase activity, acting on carbon-nitrogen (but not peptide) bonds, in linear amides"/>
    <property type="evidence" value="ECO:0007669"/>
    <property type="project" value="TreeGrafter"/>
</dbReference>
<reference evidence="2 3" key="1">
    <citation type="submission" date="2020-07" db="EMBL/GenBank/DDBJ databases">
        <authorList>
            <person name="Feng X."/>
        </authorList>
    </citation>
    <scope>NUCLEOTIDE SEQUENCE [LARGE SCALE GENOMIC DNA]</scope>
    <source>
        <strain evidence="2 3">JCM23202</strain>
    </source>
</reference>
<protein>
    <submittedName>
        <fullName evidence="2">PIG-L family deacetylase</fullName>
    </submittedName>
</protein>
<gene>
    <name evidence="2" type="ORF">H5P27_00490</name>
</gene>
<dbReference type="PANTHER" id="PTHR12993">
    <property type="entry name" value="N-ACETYLGLUCOSAMINYL-PHOSPHATIDYLINOSITOL DE-N-ACETYLASE-RELATED"/>
    <property type="match status" value="1"/>
</dbReference>
<evidence type="ECO:0000313" key="2">
    <source>
        <dbReference type="EMBL" id="MBC2604528.1"/>
    </source>
</evidence>
<dbReference type="InterPro" id="IPR003737">
    <property type="entry name" value="GlcNAc_PI_deacetylase-related"/>
</dbReference>
<evidence type="ECO:0000313" key="3">
    <source>
        <dbReference type="Proteomes" id="UP000526501"/>
    </source>
</evidence>
<keyword evidence="1" id="KW-0732">Signal</keyword>
<dbReference type="PANTHER" id="PTHR12993:SF11">
    <property type="entry name" value="N-ACETYLGLUCOSAMINYL-PHOSPHATIDYLINOSITOL DE-N-ACETYLASE"/>
    <property type="match status" value="1"/>
</dbReference>
<accession>A0A7X1B4T2</accession>
<dbReference type="InterPro" id="IPR024078">
    <property type="entry name" value="LmbE-like_dom_sf"/>
</dbReference>